<dbReference type="Proteomes" id="UP000601435">
    <property type="component" value="Unassembled WGS sequence"/>
</dbReference>
<dbReference type="EMBL" id="CAJNJA010021238">
    <property type="protein sequence ID" value="CAE7472022.1"/>
    <property type="molecule type" value="Genomic_DNA"/>
</dbReference>
<gene>
    <name evidence="1" type="ORF">SNEC2469_LOCUS13304</name>
</gene>
<proteinExistence type="predicted"/>
<comment type="caution">
    <text evidence="1">The sequence shown here is derived from an EMBL/GenBank/DDBJ whole genome shotgun (WGS) entry which is preliminary data.</text>
</comment>
<evidence type="ECO:0000313" key="1">
    <source>
        <dbReference type="EMBL" id="CAE7472022.1"/>
    </source>
</evidence>
<organism evidence="1 2">
    <name type="scientific">Symbiodinium necroappetens</name>
    <dbReference type="NCBI Taxonomy" id="1628268"/>
    <lineage>
        <taxon>Eukaryota</taxon>
        <taxon>Sar</taxon>
        <taxon>Alveolata</taxon>
        <taxon>Dinophyceae</taxon>
        <taxon>Suessiales</taxon>
        <taxon>Symbiodiniaceae</taxon>
        <taxon>Symbiodinium</taxon>
    </lineage>
</organism>
<protein>
    <submittedName>
        <fullName evidence="1">Uncharacterized protein</fullName>
    </submittedName>
</protein>
<name>A0A812S8L5_9DINO</name>
<evidence type="ECO:0000313" key="2">
    <source>
        <dbReference type="Proteomes" id="UP000601435"/>
    </source>
</evidence>
<keyword evidence="2" id="KW-1185">Reference proteome</keyword>
<dbReference type="OrthoDB" id="10442937at2759"/>
<accession>A0A812S8L5</accession>
<dbReference type="AlphaFoldDB" id="A0A812S8L5"/>
<feature type="non-terminal residue" evidence="1">
    <location>
        <position position="1"/>
    </location>
</feature>
<reference evidence="1" key="1">
    <citation type="submission" date="2021-02" db="EMBL/GenBank/DDBJ databases">
        <authorList>
            <person name="Dougan E. K."/>
            <person name="Rhodes N."/>
            <person name="Thang M."/>
            <person name="Chan C."/>
        </authorList>
    </citation>
    <scope>NUCLEOTIDE SEQUENCE</scope>
</reference>
<feature type="non-terminal residue" evidence="1">
    <location>
        <position position="109"/>
    </location>
</feature>
<sequence>ARITATRRRNAHRAAELTVELARREVVRSRLAFELGEWALKLAEDTQPCSDPTDLDEEPKEAVFRPQLQAPRHALAELRAALTAEAVAQRVEEDLGDSCLEAGGGASAD</sequence>